<dbReference type="GO" id="GO:0042742">
    <property type="term" value="P:defense response to bacterium"/>
    <property type="evidence" value="ECO:0007669"/>
    <property type="project" value="UniProtKB-KW"/>
</dbReference>
<dbReference type="AlphaFoldDB" id="A0A8S3WFQ5"/>
<name>A0A8S3WFQ5_PARAO</name>
<sequence length="196" mass="21134">MPLEFNGTEHLDKSKDVSLTASKVNDNVRLFGTASINGYKENNNFPKPTGPTYNSITGSAGVITEAGHTASVEARHIPNFGNQVTAATNMNVLKTDTHKIDVNAFTTKNFPSGPIPNFSTHGAGVNYQYKDVAQAAASVAHTPLAQRTDYAISTGLKLHETPTSSLSLNVGASKFDSPFMKGNWQPNGFIQFQKRF</sequence>
<evidence type="ECO:0000256" key="3">
    <source>
        <dbReference type="ARBA" id="ARBA00022525"/>
    </source>
</evidence>
<organism evidence="9 10">
    <name type="scientific">Parnassius apollo</name>
    <name type="common">Apollo butterfly</name>
    <name type="synonym">Papilio apollo</name>
    <dbReference type="NCBI Taxonomy" id="110799"/>
    <lineage>
        <taxon>Eukaryota</taxon>
        <taxon>Metazoa</taxon>
        <taxon>Ecdysozoa</taxon>
        <taxon>Arthropoda</taxon>
        <taxon>Hexapoda</taxon>
        <taxon>Insecta</taxon>
        <taxon>Pterygota</taxon>
        <taxon>Neoptera</taxon>
        <taxon>Endopterygota</taxon>
        <taxon>Lepidoptera</taxon>
        <taxon>Glossata</taxon>
        <taxon>Ditrysia</taxon>
        <taxon>Papilionoidea</taxon>
        <taxon>Papilionidae</taxon>
        <taxon>Parnassiinae</taxon>
        <taxon>Parnassini</taxon>
        <taxon>Parnassius</taxon>
        <taxon>Parnassius</taxon>
    </lineage>
</organism>
<evidence type="ECO:0000259" key="8">
    <source>
        <dbReference type="Pfam" id="PF03769"/>
    </source>
</evidence>
<keyword evidence="7" id="KW-0044">Antibiotic</keyword>
<evidence type="ECO:0000256" key="6">
    <source>
        <dbReference type="ARBA" id="ARBA00022859"/>
    </source>
</evidence>
<proteinExistence type="inferred from homology"/>
<dbReference type="EMBL" id="CAJQZP010000360">
    <property type="protein sequence ID" value="CAG4958219.1"/>
    <property type="molecule type" value="Genomic_DNA"/>
</dbReference>
<keyword evidence="3" id="KW-0964">Secreted</keyword>
<keyword evidence="4" id="KW-0929">Antimicrobial</keyword>
<gene>
    <name evidence="9" type="ORF">PAPOLLO_LOCUS5903</name>
</gene>
<dbReference type="Proteomes" id="UP000691718">
    <property type="component" value="Unassembled WGS sequence"/>
</dbReference>
<dbReference type="GO" id="GO:0005576">
    <property type="term" value="C:extracellular region"/>
    <property type="evidence" value="ECO:0007669"/>
    <property type="project" value="UniProtKB-SubCell"/>
</dbReference>
<evidence type="ECO:0000256" key="5">
    <source>
        <dbReference type="ARBA" id="ARBA00022588"/>
    </source>
</evidence>
<evidence type="ECO:0000256" key="4">
    <source>
        <dbReference type="ARBA" id="ARBA00022529"/>
    </source>
</evidence>
<dbReference type="Pfam" id="PF03769">
    <property type="entry name" value="Attacin_C"/>
    <property type="match status" value="1"/>
</dbReference>
<evidence type="ECO:0000256" key="1">
    <source>
        <dbReference type="ARBA" id="ARBA00004613"/>
    </source>
</evidence>
<keyword evidence="5" id="KW-0399">Innate immunity</keyword>
<evidence type="ECO:0000313" key="10">
    <source>
        <dbReference type="Proteomes" id="UP000691718"/>
    </source>
</evidence>
<comment type="similarity">
    <text evidence="2">Belongs to the attacin/sarcotoxin-2 family.</text>
</comment>
<protein>
    <submittedName>
        <fullName evidence="9">(apollo) hypothetical protein</fullName>
    </submittedName>
</protein>
<dbReference type="OrthoDB" id="7441167at2759"/>
<feature type="domain" description="Attacin C-terminal" evidence="8">
    <location>
        <begin position="78"/>
        <end position="196"/>
    </location>
</feature>
<evidence type="ECO:0000256" key="7">
    <source>
        <dbReference type="ARBA" id="ARBA00023022"/>
    </source>
</evidence>
<comment type="caution">
    <text evidence="9">The sequence shown here is derived from an EMBL/GenBank/DDBJ whole genome shotgun (WGS) entry which is preliminary data.</text>
</comment>
<dbReference type="GO" id="GO:0045087">
    <property type="term" value="P:innate immune response"/>
    <property type="evidence" value="ECO:0007669"/>
    <property type="project" value="UniProtKB-KW"/>
</dbReference>
<keyword evidence="10" id="KW-1185">Reference proteome</keyword>
<evidence type="ECO:0000256" key="2">
    <source>
        <dbReference type="ARBA" id="ARBA00007550"/>
    </source>
</evidence>
<reference evidence="9" key="1">
    <citation type="submission" date="2021-04" db="EMBL/GenBank/DDBJ databases">
        <authorList>
            <person name="Tunstrom K."/>
        </authorList>
    </citation>
    <scope>NUCLEOTIDE SEQUENCE</scope>
</reference>
<keyword evidence="6" id="KW-0391">Immunity</keyword>
<evidence type="ECO:0000313" key="9">
    <source>
        <dbReference type="EMBL" id="CAG4958219.1"/>
    </source>
</evidence>
<dbReference type="InterPro" id="IPR005521">
    <property type="entry name" value="Attacin_C"/>
</dbReference>
<comment type="subcellular location">
    <subcellularLocation>
        <location evidence="1">Secreted</location>
    </subcellularLocation>
</comment>
<accession>A0A8S3WFQ5</accession>